<evidence type="ECO:0000313" key="2">
    <source>
        <dbReference type="Proteomes" id="UP001499852"/>
    </source>
</evidence>
<name>A0ABP9P9C6_9BACT</name>
<accession>A0ABP9P9C6</accession>
<dbReference type="Proteomes" id="UP001499852">
    <property type="component" value="Unassembled WGS sequence"/>
</dbReference>
<evidence type="ECO:0000313" key="1">
    <source>
        <dbReference type="EMBL" id="GAA5142039.1"/>
    </source>
</evidence>
<sequence>MVSKVEPDRYADTGFSVKDTSPAINAMMFKRIMALTDSERFLMGMSMLETSRTLVWNSLPATLDLPSRRRLFYQRFYGQPLPDEVATWAP</sequence>
<proteinExistence type="predicted"/>
<dbReference type="EMBL" id="BAABIA010000005">
    <property type="protein sequence ID" value="GAA5142039.1"/>
    <property type="molecule type" value="Genomic_DNA"/>
</dbReference>
<organism evidence="1 2">
    <name type="scientific">Prosthecobacter algae</name>
    <dbReference type="NCBI Taxonomy" id="1144682"/>
    <lineage>
        <taxon>Bacteria</taxon>
        <taxon>Pseudomonadati</taxon>
        <taxon>Verrucomicrobiota</taxon>
        <taxon>Verrucomicrobiia</taxon>
        <taxon>Verrucomicrobiales</taxon>
        <taxon>Verrucomicrobiaceae</taxon>
        <taxon>Prosthecobacter</taxon>
    </lineage>
</organism>
<gene>
    <name evidence="1" type="ORF">GCM10023213_27280</name>
</gene>
<protein>
    <submittedName>
        <fullName evidence="1">Uncharacterized protein</fullName>
    </submittedName>
</protein>
<reference evidence="2" key="1">
    <citation type="journal article" date="2019" name="Int. J. Syst. Evol. Microbiol.">
        <title>The Global Catalogue of Microorganisms (GCM) 10K type strain sequencing project: providing services to taxonomists for standard genome sequencing and annotation.</title>
        <authorList>
            <consortium name="The Broad Institute Genomics Platform"/>
            <consortium name="The Broad Institute Genome Sequencing Center for Infectious Disease"/>
            <person name="Wu L."/>
            <person name="Ma J."/>
        </authorList>
    </citation>
    <scope>NUCLEOTIDE SEQUENCE [LARGE SCALE GENOMIC DNA]</scope>
    <source>
        <strain evidence="2">JCM 18053</strain>
    </source>
</reference>
<comment type="caution">
    <text evidence="1">The sequence shown here is derived from an EMBL/GenBank/DDBJ whole genome shotgun (WGS) entry which is preliminary data.</text>
</comment>
<keyword evidence="2" id="KW-1185">Reference proteome</keyword>